<evidence type="ECO:0000256" key="1">
    <source>
        <dbReference type="SAM" id="MobiDB-lite"/>
    </source>
</evidence>
<sequence length="205" mass="23455">MYLSGFAVSLFPIIYIGKHFQFFITIFFSVTGLFLTNKSLAEEVAKTSEGMESTPEKISKDVGKKTHWAERIPLCDGRVQGKVKEGSARKQRLDDKSSTNGHKKERLWATERKPAPHANNEEKTTNGEQALDKSYQHLMHEHNDDLREVFLDLVQSKALKNRQIISMVHHGGVLSTVLYSFQEKEYLFSVKQNFQTNQGTNELIH</sequence>
<proteinExistence type="predicted"/>
<dbReference type="Proteomes" id="UP000023152">
    <property type="component" value="Unassembled WGS sequence"/>
</dbReference>
<evidence type="ECO:0000313" key="3">
    <source>
        <dbReference type="Proteomes" id="UP000023152"/>
    </source>
</evidence>
<keyword evidence="3" id="KW-1185">Reference proteome</keyword>
<evidence type="ECO:0000313" key="2">
    <source>
        <dbReference type="EMBL" id="ETO20725.1"/>
    </source>
</evidence>
<feature type="compositionally biased region" description="Basic and acidic residues" evidence="1">
    <location>
        <begin position="82"/>
        <end position="97"/>
    </location>
</feature>
<feature type="region of interest" description="Disordered" evidence="1">
    <location>
        <begin position="80"/>
        <end position="127"/>
    </location>
</feature>
<comment type="caution">
    <text evidence="2">The sequence shown here is derived from an EMBL/GenBank/DDBJ whole genome shotgun (WGS) entry which is preliminary data.</text>
</comment>
<protein>
    <submittedName>
        <fullName evidence="2">Uncharacterized protein</fullName>
    </submittedName>
</protein>
<name>X6N371_RETFI</name>
<gene>
    <name evidence="2" type="ORF">RFI_16492</name>
</gene>
<dbReference type="EMBL" id="ASPP01012310">
    <property type="protein sequence ID" value="ETO20725.1"/>
    <property type="molecule type" value="Genomic_DNA"/>
</dbReference>
<accession>X6N371</accession>
<reference evidence="2 3" key="1">
    <citation type="journal article" date="2013" name="Curr. Biol.">
        <title>The Genome of the Foraminiferan Reticulomyxa filosa.</title>
        <authorList>
            <person name="Glockner G."/>
            <person name="Hulsmann N."/>
            <person name="Schleicher M."/>
            <person name="Noegel A.A."/>
            <person name="Eichinger L."/>
            <person name="Gallinger C."/>
            <person name="Pawlowski J."/>
            <person name="Sierra R."/>
            <person name="Euteneuer U."/>
            <person name="Pillet L."/>
            <person name="Moustafa A."/>
            <person name="Platzer M."/>
            <person name="Groth M."/>
            <person name="Szafranski K."/>
            <person name="Schliwa M."/>
        </authorList>
    </citation>
    <scope>NUCLEOTIDE SEQUENCE [LARGE SCALE GENOMIC DNA]</scope>
</reference>
<dbReference type="AlphaFoldDB" id="X6N371"/>
<feature type="compositionally biased region" description="Basic and acidic residues" evidence="1">
    <location>
        <begin position="106"/>
        <end position="127"/>
    </location>
</feature>
<organism evidence="2 3">
    <name type="scientific">Reticulomyxa filosa</name>
    <dbReference type="NCBI Taxonomy" id="46433"/>
    <lineage>
        <taxon>Eukaryota</taxon>
        <taxon>Sar</taxon>
        <taxon>Rhizaria</taxon>
        <taxon>Retaria</taxon>
        <taxon>Foraminifera</taxon>
        <taxon>Monothalamids</taxon>
        <taxon>Reticulomyxidae</taxon>
        <taxon>Reticulomyxa</taxon>
    </lineage>
</organism>